<evidence type="ECO:0000256" key="1">
    <source>
        <dbReference type="SAM" id="SignalP"/>
    </source>
</evidence>
<sequence length="233" mass="24714">MSSPARRAVTAVLAPVTLAMPLVLASTAVAAVPVACAPQMTDAQQQSDGDPLVQTARQYAAALEKLQGPAFEQAFVVGMIPHHRMAMAMAQVELAHGTRPQLKALAQQIVAAQDREISEMAGWLKGWDGLTQAQAAARVPADVWKSMRAMQADMGAMTSHLTSMPVGGNVDQAFLEAMIPHHEAAVLVAGTVPGRATHGELTTLARSVVTGQSAEITQMRTWLRDWYGKPTAS</sequence>
<feature type="chain" id="PRO_5045510357" description="DUF305 domain-containing protein" evidence="1">
    <location>
        <begin position="31"/>
        <end position="233"/>
    </location>
</feature>
<dbReference type="InterPro" id="IPR005183">
    <property type="entry name" value="DUF305_CopM-like"/>
</dbReference>
<proteinExistence type="predicted"/>
<dbReference type="InterPro" id="IPR012347">
    <property type="entry name" value="Ferritin-like"/>
</dbReference>
<dbReference type="Gene3D" id="1.20.1260.10">
    <property type="match status" value="2"/>
</dbReference>
<evidence type="ECO:0000259" key="2">
    <source>
        <dbReference type="Pfam" id="PF03713"/>
    </source>
</evidence>
<dbReference type="PANTHER" id="PTHR36933">
    <property type="entry name" value="SLL0788 PROTEIN"/>
    <property type="match status" value="1"/>
</dbReference>
<dbReference type="PANTHER" id="PTHR36933:SF1">
    <property type="entry name" value="SLL0788 PROTEIN"/>
    <property type="match status" value="1"/>
</dbReference>
<reference evidence="4" key="1">
    <citation type="journal article" date="2019" name="Int. J. Syst. Evol. Microbiol.">
        <title>The Global Catalogue of Microorganisms (GCM) 10K type strain sequencing project: providing services to taxonomists for standard genome sequencing and annotation.</title>
        <authorList>
            <consortium name="The Broad Institute Genomics Platform"/>
            <consortium name="The Broad Institute Genome Sequencing Center for Infectious Disease"/>
            <person name="Wu L."/>
            <person name="Ma J."/>
        </authorList>
    </citation>
    <scope>NUCLEOTIDE SEQUENCE [LARGE SCALE GENOMIC DNA]</scope>
    <source>
        <strain evidence="4">JCM 9091</strain>
    </source>
</reference>
<name>A0ABP6LPU4_9ACTN</name>
<comment type="caution">
    <text evidence="3">The sequence shown here is derived from an EMBL/GenBank/DDBJ whole genome shotgun (WGS) entry which is preliminary data.</text>
</comment>
<dbReference type="Pfam" id="PF03713">
    <property type="entry name" value="DUF305"/>
    <property type="match status" value="1"/>
</dbReference>
<feature type="signal peptide" evidence="1">
    <location>
        <begin position="1"/>
        <end position="30"/>
    </location>
</feature>
<organism evidence="3 4">
    <name type="scientific">Streptomyces glomeratus</name>
    <dbReference type="NCBI Taxonomy" id="284452"/>
    <lineage>
        <taxon>Bacteria</taxon>
        <taxon>Bacillati</taxon>
        <taxon>Actinomycetota</taxon>
        <taxon>Actinomycetes</taxon>
        <taxon>Kitasatosporales</taxon>
        <taxon>Streptomycetaceae</taxon>
        <taxon>Streptomyces</taxon>
    </lineage>
</organism>
<dbReference type="EMBL" id="BAAAUF010000030">
    <property type="protein sequence ID" value="GAA3049946.1"/>
    <property type="molecule type" value="Genomic_DNA"/>
</dbReference>
<dbReference type="Proteomes" id="UP001501532">
    <property type="component" value="Unassembled WGS sequence"/>
</dbReference>
<evidence type="ECO:0000313" key="3">
    <source>
        <dbReference type="EMBL" id="GAA3049946.1"/>
    </source>
</evidence>
<evidence type="ECO:0000313" key="4">
    <source>
        <dbReference type="Proteomes" id="UP001501532"/>
    </source>
</evidence>
<keyword evidence="4" id="KW-1185">Reference proteome</keyword>
<keyword evidence="1" id="KW-0732">Signal</keyword>
<gene>
    <name evidence="3" type="ORF">GCM10010448_36190</name>
</gene>
<feature type="domain" description="DUF305" evidence="2">
    <location>
        <begin position="99"/>
        <end position="223"/>
    </location>
</feature>
<protein>
    <recommendedName>
        <fullName evidence="2">DUF305 domain-containing protein</fullName>
    </recommendedName>
</protein>
<accession>A0ABP6LPU4</accession>